<dbReference type="InterPro" id="IPR036378">
    <property type="entry name" value="FAS1_dom_sf"/>
</dbReference>
<protein>
    <recommendedName>
        <fullName evidence="12">FAS1 domain-containing protein</fullName>
    </recommendedName>
</protein>
<evidence type="ECO:0000256" key="7">
    <source>
        <dbReference type="ARBA" id="ARBA00023136"/>
    </source>
</evidence>
<evidence type="ECO:0000313" key="14">
    <source>
        <dbReference type="Proteomes" id="UP000823674"/>
    </source>
</evidence>
<feature type="domain" description="FAS1" evidence="12">
    <location>
        <begin position="36"/>
        <end position="180"/>
    </location>
</feature>
<keyword evidence="8" id="KW-0449">Lipoprotein</keyword>
<keyword evidence="4" id="KW-0336">GPI-anchor</keyword>
<dbReference type="Proteomes" id="UP000823674">
    <property type="component" value="Chromosome A03"/>
</dbReference>
<comment type="caution">
    <text evidence="13">The sequence shown here is derived from an EMBL/GenBank/DDBJ whole genome shotgun (WGS) entry which is preliminary data.</text>
</comment>
<dbReference type="PANTHER" id="PTHR32077">
    <property type="entry name" value="FASCICLIN-LIKE ARABINOGALACTAN PROTEIN"/>
    <property type="match status" value="1"/>
</dbReference>
<evidence type="ECO:0000313" key="13">
    <source>
        <dbReference type="EMBL" id="KAG5403560.1"/>
    </source>
</evidence>
<evidence type="ECO:0000256" key="2">
    <source>
        <dbReference type="ARBA" id="ARBA00007843"/>
    </source>
</evidence>
<comment type="similarity">
    <text evidence="2">Belongs to the fasciclin-like AGP family.</text>
</comment>
<comment type="subcellular location">
    <subcellularLocation>
        <location evidence="1">Cell membrane</location>
        <topology evidence="1">Lipid-anchor</topology>
        <topology evidence="1">GPI-anchor</topology>
    </subcellularLocation>
</comment>
<sequence length="298" mass="31715">MEHSPFFLLLSTVLLLLTASPLAQSQPAAAPAPPGPTNVTKILEKAGQFTVFIRLLKSTGVANQLYGQLNNSDNGITIFAPSDSSFSSLKAGTLNSLSDEQQVDLVQFHVIPSYVSSSNFQTISNPLRTQAGDSAEGHFPLNITTSGNTVNITSGVTNTTVSGSVYSDGQLAVYQVDKVLLPQQVFDPRPPAPAPAPTVAKSKKKKEDGDSPDDDSPADASLALREVGSVRSAVLVCVITNSWGGHQSINDRNDVDGIEKAADSECGEGSSDSMVAWKEQPMEKKKIRENMRESNELI</sequence>
<gene>
    <name evidence="13" type="primary">A03p011540.1_BraROA</name>
    <name evidence="13" type="ORF">IGI04_009679</name>
</gene>
<evidence type="ECO:0000256" key="3">
    <source>
        <dbReference type="ARBA" id="ARBA00022475"/>
    </source>
</evidence>
<keyword evidence="6" id="KW-0654">Proteoglycan</keyword>
<proteinExistence type="inferred from homology"/>
<evidence type="ECO:0000256" key="6">
    <source>
        <dbReference type="ARBA" id="ARBA00022974"/>
    </source>
</evidence>
<dbReference type="InterPro" id="IPR000782">
    <property type="entry name" value="FAS1_domain"/>
</dbReference>
<feature type="region of interest" description="Disordered" evidence="10">
    <location>
        <begin position="185"/>
        <end position="219"/>
    </location>
</feature>
<dbReference type="SUPFAM" id="SSF82153">
    <property type="entry name" value="FAS1 domain"/>
    <property type="match status" value="1"/>
</dbReference>
<evidence type="ECO:0000256" key="1">
    <source>
        <dbReference type="ARBA" id="ARBA00004609"/>
    </source>
</evidence>
<evidence type="ECO:0000256" key="4">
    <source>
        <dbReference type="ARBA" id="ARBA00022622"/>
    </source>
</evidence>
<reference evidence="13 14" key="1">
    <citation type="submission" date="2021-03" db="EMBL/GenBank/DDBJ databases">
        <authorList>
            <person name="King G.J."/>
            <person name="Bancroft I."/>
            <person name="Baten A."/>
            <person name="Bloomfield J."/>
            <person name="Borpatragohain P."/>
            <person name="He Z."/>
            <person name="Irish N."/>
            <person name="Irwin J."/>
            <person name="Liu K."/>
            <person name="Mauleon R.P."/>
            <person name="Moore J."/>
            <person name="Morris R."/>
            <person name="Ostergaard L."/>
            <person name="Wang B."/>
            <person name="Wells R."/>
        </authorList>
    </citation>
    <scope>NUCLEOTIDE SEQUENCE [LARGE SCALE GENOMIC DNA]</scope>
    <source>
        <strain evidence="13">R-o-18</strain>
        <tissue evidence="13">Leaf</tissue>
    </source>
</reference>
<keyword evidence="7" id="KW-0472">Membrane</keyword>
<feature type="chain" id="PRO_5046660978" description="FAS1 domain-containing protein" evidence="11">
    <location>
        <begin position="26"/>
        <end position="298"/>
    </location>
</feature>
<keyword evidence="14" id="KW-1185">Reference proteome</keyword>
<accession>A0ABQ7MXZ9</accession>
<dbReference type="SMART" id="SM00554">
    <property type="entry name" value="FAS1"/>
    <property type="match status" value="1"/>
</dbReference>
<dbReference type="PROSITE" id="PS50213">
    <property type="entry name" value="FAS1"/>
    <property type="match status" value="1"/>
</dbReference>
<comment type="function">
    <text evidence="9">May be a cell surface adhesion protein.</text>
</comment>
<keyword evidence="6" id="KW-0325">Glycoprotein</keyword>
<dbReference type="PANTHER" id="PTHR32077:SF59">
    <property type="entry name" value="FASCICLIN-LIKE ARABINOGALACTAN PROTEIN 12"/>
    <property type="match status" value="1"/>
</dbReference>
<evidence type="ECO:0000256" key="10">
    <source>
        <dbReference type="SAM" id="MobiDB-lite"/>
    </source>
</evidence>
<dbReference type="Pfam" id="PF02469">
    <property type="entry name" value="Fasciclin"/>
    <property type="match status" value="1"/>
</dbReference>
<dbReference type="InterPro" id="IPR045003">
    <property type="entry name" value="FLA_A"/>
</dbReference>
<evidence type="ECO:0000256" key="11">
    <source>
        <dbReference type="SAM" id="SignalP"/>
    </source>
</evidence>
<name>A0ABQ7MXZ9_BRACM</name>
<keyword evidence="3" id="KW-1003">Cell membrane</keyword>
<evidence type="ECO:0000256" key="9">
    <source>
        <dbReference type="ARBA" id="ARBA00024686"/>
    </source>
</evidence>
<feature type="signal peptide" evidence="11">
    <location>
        <begin position="1"/>
        <end position="25"/>
    </location>
</feature>
<dbReference type="EMBL" id="JADBGQ010000003">
    <property type="protein sequence ID" value="KAG5403560.1"/>
    <property type="molecule type" value="Genomic_DNA"/>
</dbReference>
<evidence type="ECO:0000259" key="12">
    <source>
        <dbReference type="PROSITE" id="PS50213"/>
    </source>
</evidence>
<evidence type="ECO:0000256" key="5">
    <source>
        <dbReference type="ARBA" id="ARBA00022729"/>
    </source>
</evidence>
<organism evidence="13 14">
    <name type="scientific">Brassica rapa subsp. trilocularis</name>
    <dbReference type="NCBI Taxonomy" id="1813537"/>
    <lineage>
        <taxon>Eukaryota</taxon>
        <taxon>Viridiplantae</taxon>
        <taxon>Streptophyta</taxon>
        <taxon>Embryophyta</taxon>
        <taxon>Tracheophyta</taxon>
        <taxon>Spermatophyta</taxon>
        <taxon>Magnoliopsida</taxon>
        <taxon>eudicotyledons</taxon>
        <taxon>Gunneridae</taxon>
        <taxon>Pentapetalae</taxon>
        <taxon>rosids</taxon>
        <taxon>malvids</taxon>
        <taxon>Brassicales</taxon>
        <taxon>Brassicaceae</taxon>
        <taxon>Brassiceae</taxon>
        <taxon>Brassica</taxon>
    </lineage>
</organism>
<keyword evidence="5 11" id="KW-0732">Signal</keyword>
<dbReference type="Gene3D" id="2.30.180.10">
    <property type="entry name" value="FAS1 domain"/>
    <property type="match status" value="1"/>
</dbReference>
<evidence type="ECO:0000256" key="8">
    <source>
        <dbReference type="ARBA" id="ARBA00023288"/>
    </source>
</evidence>